<sequence length="112" mass="12321">MAVDSPLIVRELVVDDVHEGGEDSIQVIFNGVVETKPDVEKWRSSDVDVSVDVEYESAINFRIGHTSLKWRWEGVVFFFCWLQTSQGGAKRGPAKVGEGKRRGVGGRDEGGG</sequence>
<protein>
    <submittedName>
        <fullName evidence="2">Uncharacterized protein</fullName>
    </submittedName>
</protein>
<gene>
    <name evidence="2" type="ORF">MA16_Dca028370</name>
</gene>
<feature type="compositionally biased region" description="Basic and acidic residues" evidence="1">
    <location>
        <begin position="97"/>
        <end position="112"/>
    </location>
</feature>
<dbReference type="AlphaFoldDB" id="A0A2I0V7D3"/>
<reference evidence="2 3" key="2">
    <citation type="journal article" date="2017" name="Nature">
        <title>The Apostasia genome and the evolution of orchids.</title>
        <authorList>
            <person name="Zhang G.Q."/>
            <person name="Liu K.W."/>
            <person name="Li Z."/>
            <person name="Lohaus R."/>
            <person name="Hsiao Y.Y."/>
            <person name="Niu S.C."/>
            <person name="Wang J.Y."/>
            <person name="Lin Y.C."/>
            <person name="Xu Q."/>
            <person name="Chen L.J."/>
            <person name="Yoshida K."/>
            <person name="Fujiwara S."/>
            <person name="Wang Z.W."/>
            <person name="Zhang Y.Q."/>
            <person name="Mitsuda N."/>
            <person name="Wang M."/>
            <person name="Liu G.H."/>
            <person name="Pecoraro L."/>
            <person name="Huang H.X."/>
            <person name="Xiao X.J."/>
            <person name="Lin M."/>
            <person name="Wu X.Y."/>
            <person name="Wu W.L."/>
            <person name="Chen Y.Y."/>
            <person name="Chang S.B."/>
            <person name="Sakamoto S."/>
            <person name="Ohme-Takagi M."/>
            <person name="Yagi M."/>
            <person name="Zeng S.J."/>
            <person name="Shen C.Y."/>
            <person name="Yeh C.M."/>
            <person name="Luo Y.B."/>
            <person name="Tsai W.C."/>
            <person name="Van de Peer Y."/>
            <person name="Liu Z.J."/>
        </authorList>
    </citation>
    <scope>NUCLEOTIDE SEQUENCE [LARGE SCALE GENOMIC DNA]</scope>
    <source>
        <tissue evidence="2">The whole plant</tissue>
    </source>
</reference>
<evidence type="ECO:0000313" key="3">
    <source>
        <dbReference type="Proteomes" id="UP000233837"/>
    </source>
</evidence>
<evidence type="ECO:0000256" key="1">
    <source>
        <dbReference type="SAM" id="MobiDB-lite"/>
    </source>
</evidence>
<organism evidence="2 3">
    <name type="scientific">Dendrobium catenatum</name>
    <dbReference type="NCBI Taxonomy" id="906689"/>
    <lineage>
        <taxon>Eukaryota</taxon>
        <taxon>Viridiplantae</taxon>
        <taxon>Streptophyta</taxon>
        <taxon>Embryophyta</taxon>
        <taxon>Tracheophyta</taxon>
        <taxon>Spermatophyta</taxon>
        <taxon>Magnoliopsida</taxon>
        <taxon>Liliopsida</taxon>
        <taxon>Asparagales</taxon>
        <taxon>Orchidaceae</taxon>
        <taxon>Epidendroideae</taxon>
        <taxon>Malaxideae</taxon>
        <taxon>Dendrobiinae</taxon>
        <taxon>Dendrobium</taxon>
    </lineage>
</organism>
<proteinExistence type="predicted"/>
<feature type="region of interest" description="Disordered" evidence="1">
    <location>
        <begin position="85"/>
        <end position="112"/>
    </location>
</feature>
<accession>A0A2I0V7D3</accession>
<reference evidence="2 3" key="1">
    <citation type="journal article" date="2016" name="Sci. Rep.">
        <title>The Dendrobium catenatum Lindl. genome sequence provides insights into polysaccharide synthase, floral development and adaptive evolution.</title>
        <authorList>
            <person name="Zhang G.Q."/>
            <person name="Xu Q."/>
            <person name="Bian C."/>
            <person name="Tsai W.C."/>
            <person name="Yeh C.M."/>
            <person name="Liu K.W."/>
            <person name="Yoshida K."/>
            <person name="Zhang L.S."/>
            <person name="Chang S.B."/>
            <person name="Chen F."/>
            <person name="Shi Y."/>
            <person name="Su Y.Y."/>
            <person name="Zhang Y.Q."/>
            <person name="Chen L.J."/>
            <person name="Yin Y."/>
            <person name="Lin M."/>
            <person name="Huang H."/>
            <person name="Deng H."/>
            <person name="Wang Z.W."/>
            <person name="Zhu S.L."/>
            <person name="Zhao X."/>
            <person name="Deng C."/>
            <person name="Niu S.C."/>
            <person name="Huang J."/>
            <person name="Wang M."/>
            <person name="Liu G.H."/>
            <person name="Yang H.J."/>
            <person name="Xiao X.J."/>
            <person name="Hsiao Y.Y."/>
            <person name="Wu W.L."/>
            <person name="Chen Y.Y."/>
            <person name="Mitsuda N."/>
            <person name="Ohme-Takagi M."/>
            <person name="Luo Y.B."/>
            <person name="Van de Peer Y."/>
            <person name="Liu Z.J."/>
        </authorList>
    </citation>
    <scope>NUCLEOTIDE SEQUENCE [LARGE SCALE GENOMIC DNA]</scope>
    <source>
        <tissue evidence="2">The whole plant</tissue>
    </source>
</reference>
<name>A0A2I0V7D3_9ASPA</name>
<dbReference type="EMBL" id="KZ505521">
    <property type="protein sequence ID" value="PKU59325.1"/>
    <property type="molecule type" value="Genomic_DNA"/>
</dbReference>
<keyword evidence="3" id="KW-1185">Reference proteome</keyword>
<evidence type="ECO:0000313" key="2">
    <source>
        <dbReference type="EMBL" id="PKU59325.1"/>
    </source>
</evidence>
<dbReference type="Proteomes" id="UP000233837">
    <property type="component" value="Unassembled WGS sequence"/>
</dbReference>